<name>A0A6A5WTF7_9PLEO</name>
<dbReference type="OrthoDB" id="5420368at2759"/>
<evidence type="ECO:0000313" key="1">
    <source>
        <dbReference type="EMBL" id="KAF2004368.1"/>
    </source>
</evidence>
<sequence>MPMKWDAENDRILLLKLIETHGISINAEKIAQAWPADAPTKPSGRAVSERFVKIRQLAGLTGT</sequence>
<protein>
    <submittedName>
        <fullName evidence="1">Uncharacterized protein</fullName>
    </submittedName>
</protein>
<evidence type="ECO:0000313" key="2">
    <source>
        <dbReference type="Proteomes" id="UP000799779"/>
    </source>
</evidence>
<organism evidence="1 2">
    <name type="scientific">Amniculicola lignicola CBS 123094</name>
    <dbReference type="NCBI Taxonomy" id="1392246"/>
    <lineage>
        <taxon>Eukaryota</taxon>
        <taxon>Fungi</taxon>
        <taxon>Dikarya</taxon>
        <taxon>Ascomycota</taxon>
        <taxon>Pezizomycotina</taxon>
        <taxon>Dothideomycetes</taxon>
        <taxon>Pleosporomycetidae</taxon>
        <taxon>Pleosporales</taxon>
        <taxon>Amniculicolaceae</taxon>
        <taxon>Amniculicola</taxon>
    </lineage>
</organism>
<dbReference type="EMBL" id="ML977567">
    <property type="protein sequence ID" value="KAF2004368.1"/>
    <property type="molecule type" value="Genomic_DNA"/>
</dbReference>
<gene>
    <name evidence="1" type="ORF">P154DRAFT_384459</name>
</gene>
<dbReference type="Proteomes" id="UP000799779">
    <property type="component" value="Unassembled WGS sequence"/>
</dbReference>
<reference evidence="1" key="1">
    <citation type="journal article" date="2020" name="Stud. Mycol.">
        <title>101 Dothideomycetes genomes: a test case for predicting lifestyles and emergence of pathogens.</title>
        <authorList>
            <person name="Haridas S."/>
            <person name="Albert R."/>
            <person name="Binder M."/>
            <person name="Bloem J."/>
            <person name="Labutti K."/>
            <person name="Salamov A."/>
            <person name="Andreopoulos B."/>
            <person name="Baker S."/>
            <person name="Barry K."/>
            <person name="Bills G."/>
            <person name="Bluhm B."/>
            <person name="Cannon C."/>
            <person name="Castanera R."/>
            <person name="Culley D."/>
            <person name="Daum C."/>
            <person name="Ezra D."/>
            <person name="Gonzalez J."/>
            <person name="Henrissat B."/>
            <person name="Kuo A."/>
            <person name="Liang C."/>
            <person name="Lipzen A."/>
            <person name="Lutzoni F."/>
            <person name="Magnuson J."/>
            <person name="Mondo S."/>
            <person name="Nolan M."/>
            <person name="Ohm R."/>
            <person name="Pangilinan J."/>
            <person name="Park H.-J."/>
            <person name="Ramirez L."/>
            <person name="Alfaro M."/>
            <person name="Sun H."/>
            <person name="Tritt A."/>
            <person name="Yoshinaga Y."/>
            <person name="Zwiers L.-H."/>
            <person name="Turgeon B."/>
            <person name="Goodwin S."/>
            <person name="Spatafora J."/>
            <person name="Crous P."/>
            <person name="Grigoriev I."/>
        </authorList>
    </citation>
    <scope>NUCLEOTIDE SEQUENCE</scope>
    <source>
        <strain evidence="1">CBS 123094</strain>
    </source>
</reference>
<accession>A0A6A5WTF7</accession>
<feature type="non-terminal residue" evidence="1">
    <location>
        <position position="63"/>
    </location>
</feature>
<proteinExistence type="predicted"/>
<keyword evidence="2" id="KW-1185">Reference proteome</keyword>
<dbReference type="AlphaFoldDB" id="A0A6A5WTF7"/>